<gene>
    <name evidence="3" type="ORF">CryarDRAFT_3980</name>
</gene>
<name>A0A010ZVU3_9ACTN</name>
<keyword evidence="4" id="KW-1185">Reference proteome</keyword>
<dbReference type="SUPFAM" id="SSF51735">
    <property type="entry name" value="NAD(P)-binding Rossmann-fold domains"/>
    <property type="match status" value="1"/>
</dbReference>
<proteinExistence type="inferred from homology"/>
<dbReference type="PANTHER" id="PTHR43477">
    <property type="entry name" value="DIHYDROANTICAPSIN 7-DEHYDROGENASE"/>
    <property type="match status" value="1"/>
</dbReference>
<dbReference type="Proteomes" id="UP000021053">
    <property type="component" value="Unassembled WGS sequence"/>
</dbReference>
<evidence type="ECO:0000256" key="1">
    <source>
        <dbReference type="ARBA" id="ARBA00006484"/>
    </source>
</evidence>
<reference evidence="3 4" key="1">
    <citation type="submission" date="2013-07" db="EMBL/GenBank/DDBJ databases">
        <authorList>
            <consortium name="DOE Joint Genome Institute"/>
            <person name="Eisen J."/>
            <person name="Huntemann M."/>
            <person name="Han J."/>
            <person name="Chen A."/>
            <person name="Kyrpides N."/>
            <person name="Mavromatis K."/>
            <person name="Markowitz V."/>
            <person name="Palaniappan K."/>
            <person name="Ivanova N."/>
            <person name="Schaumberg A."/>
            <person name="Pati A."/>
            <person name="Liolios K."/>
            <person name="Nordberg H.P."/>
            <person name="Cantor M.N."/>
            <person name="Hua S.X."/>
            <person name="Woyke T."/>
        </authorList>
    </citation>
    <scope>NUCLEOTIDE SEQUENCE [LARGE SCALE GENOMIC DNA]</scope>
    <source>
        <strain evidence="3 4">DSM 44712</strain>
    </source>
</reference>
<comment type="caution">
    <text evidence="3">The sequence shown here is derived from an EMBL/GenBank/DDBJ whole genome shotgun (WGS) entry which is preliminary data.</text>
</comment>
<sequence length="228" mass="23806">MTSTLVIGGSGGVGRVIARRFAERGDDVVITSRDKARADEAAAEVGPRTGTLALDLARPETIEAALAGVTAVDNLVITAVGQAPNTLANLNVPDAIAAVTMKLVGYAETVRVLRDRFTPGAAVVLFGGLAKERPYPGSTVVTTFNAGITGLVRTLAIEIAPHRVNALHSGLIGDSPKWRDVPNPPHADRTPIGRLVTMAEIADATEFLLRNTGMNAHDLYVDGGILVT</sequence>
<dbReference type="OrthoDB" id="9806974at2"/>
<dbReference type="InterPro" id="IPR051122">
    <property type="entry name" value="SDR_DHRS6-like"/>
</dbReference>
<dbReference type="HOGENOM" id="CLU_010194_15_1_11"/>
<evidence type="ECO:0000313" key="3">
    <source>
        <dbReference type="EMBL" id="EXG82779.1"/>
    </source>
</evidence>
<keyword evidence="2" id="KW-0560">Oxidoreductase</keyword>
<evidence type="ECO:0008006" key="5">
    <source>
        <dbReference type="Google" id="ProtNLM"/>
    </source>
</evidence>
<dbReference type="PRINTS" id="PR00081">
    <property type="entry name" value="GDHRDH"/>
</dbReference>
<dbReference type="InterPro" id="IPR002347">
    <property type="entry name" value="SDR_fam"/>
</dbReference>
<dbReference type="PATRIC" id="fig|927661.3.peg.3951"/>
<organism evidence="3 4">
    <name type="scientific">Cryptosporangium arvum DSM 44712</name>
    <dbReference type="NCBI Taxonomy" id="927661"/>
    <lineage>
        <taxon>Bacteria</taxon>
        <taxon>Bacillati</taxon>
        <taxon>Actinomycetota</taxon>
        <taxon>Actinomycetes</taxon>
        <taxon>Cryptosporangiales</taxon>
        <taxon>Cryptosporangiaceae</taxon>
        <taxon>Cryptosporangium</taxon>
    </lineage>
</organism>
<protein>
    <recommendedName>
        <fullName evidence="5">Short-chain alcohol dehydrogenase</fullName>
    </recommendedName>
</protein>
<evidence type="ECO:0000256" key="2">
    <source>
        <dbReference type="ARBA" id="ARBA00023002"/>
    </source>
</evidence>
<dbReference type="Pfam" id="PF13561">
    <property type="entry name" value="adh_short_C2"/>
    <property type="match status" value="1"/>
</dbReference>
<evidence type="ECO:0000313" key="4">
    <source>
        <dbReference type="Proteomes" id="UP000021053"/>
    </source>
</evidence>
<dbReference type="PANTHER" id="PTHR43477:SF1">
    <property type="entry name" value="DIHYDROANTICAPSIN 7-DEHYDROGENASE"/>
    <property type="match status" value="1"/>
</dbReference>
<dbReference type="Gene3D" id="3.40.50.720">
    <property type="entry name" value="NAD(P)-binding Rossmann-like Domain"/>
    <property type="match status" value="1"/>
</dbReference>
<dbReference type="InterPro" id="IPR036291">
    <property type="entry name" value="NAD(P)-bd_dom_sf"/>
</dbReference>
<dbReference type="RefSeq" id="WP_035852718.1">
    <property type="nucleotide sequence ID" value="NZ_KK073874.1"/>
</dbReference>
<dbReference type="GO" id="GO:0016491">
    <property type="term" value="F:oxidoreductase activity"/>
    <property type="evidence" value="ECO:0007669"/>
    <property type="project" value="UniProtKB-KW"/>
</dbReference>
<dbReference type="AlphaFoldDB" id="A0A010ZVU3"/>
<dbReference type="EMBL" id="JFBT01000001">
    <property type="protein sequence ID" value="EXG82779.1"/>
    <property type="molecule type" value="Genomic_DNA"/>
</dbReference>
<accession>A0A010ZVU3</accession>
<comment type="similarity">
    <text evidence="1">Belongs to the short-chain dehydrogenases/reductases (SDR) family.</text>
</comment>